<dbReference type="InterPro" id="IPR006860">
    <property type="entry name" value="FecR"/>
</dbReference>
<dbReference type="Pfam" id="PF04773">
    <property type="entry name" value="FecR"/>
    <property type="match status" value="1"/>
</dbReference>
<proteinExistence type="predicted"/>
<dbReference type="InterPro" id="IPR018511">
    <property type="entry name" value="Hemolysin-typ_Ca-bd_CS"/>
</dbReference>
<dbReference type="PANTHER" id="PTHR38340">
    <property type="entry name" value="S-LAYER PROTEIN"/>
    <property type="match status" value="1"/>
</dbReference>
<sequence>MSLGTGAMAGVGQTGSVIGLHDGKAVLPSLDVMTEGSYSRAGADLVISAPDGHQYVVRGFFSMDPTPSLTTADGHGELSGALATRLAGPLAPGQVAAEGAPQLAQASPPIGTVQQVKGIVTVQHADGTTATLKAGDPVFEGDLLVSSDDGGVGITFVDGTEFSLGAKAKMVLDEMIYDPAGGDGSSKFSLLSGTFSFVSGQVAKAGPDAMTVSTPVATIGIRGTSGSVGVNADDQSDLRVILIPDPSGTVGEINVMLPNGQVMALNIPMNGLSFGSGQSIAFTLSAQDFHTLFGESFSLLPSHSSVSPFIDSTAPSSSQYNSTPLNSTPDNSQQDSNNSPSESSSSTQANDNSTTSETVKVTLSQTVTETLTSSALQTVATVAGGSGTITVTSGGTGSLLTSVIQAIISGTTDNSLSGHTASGSTGSSSTTIVNETVTGTTPYSVASSSANYYIVGDDSGNTITTGSGNDTIDGGGGNDRMQSNAGNDTLIGGAGDDTLVGGSGEGNDVYYGGEADGTDTGSNDLLIYSSATNSISVKLQGASGLQTAYGVASGTDIGVDRLYGIEHVVGGSGNDTIIGNSDANSLSGGAGNDTLEGGTGNDVLDGGAGNDVLDGGDGNDTLSYSATGTQGVSVDLGSVNAAGYATATDQFGNTDRVKNFETIIGSSLADSFTDGAGNQVLQGGLGSDTYVWSGLGTDTVTDTGGTTDVLSLDLLDGDLISSLSHDSSGNLLVSYNNGGATLTVTSGSAIEQVIGPDGTILALIEDASPTVTGSSGADIIVGHGGGQTLYGAAGEDVIFGGSGNDVIYAATTSTGTNAAGAPATDEDYLAGGAGDDTLYGSAGSNELYGGTGADTLYGNAGNDTLDGGAGNDVLDGGDGSDTLSYSATGTQGIFVDLSSVNGAGYATVTDQFGNSDQVKNFETIIGSALADSFRDGADSQVFQGGLGSDTYTWIALGNDTVIDTGGTADLLSLGLLDSAQVGSIQHDSSGNLVVTSSASSSLTIQAGSSIELVIIPDGETLTLIENTDTTVSGTTGDDLIVGYHTGQTLYGLAGKDIIFGGSGDDVLYAASTRSGAESTADDDMDGGAGNDILYGSAGNNELDGGTGDDTLYGGAGNDTLDGGSGNDVLSYSETGTQGISVNLSALSWTGYATVTDQFGNTDLVRSFETIIGSALADTFKDGSGNDVLMGGAGDDTYIWQGTGNDTISDGSGSDTLSLADLDENVNTLLYHDAAGNLIVDYDDGAAHLTILAGAGVDTLKDPTGYVMTLIEQNTAIVNGTSGMDVIVGYAGGQTLYGGLDEDVIFGGSGDDEIYGGSVTNIGADEDNLHGGAGNDTLYGGMASDELFGDEGDDTLYGNGGSDTLSGGAGDDTFVAASGSSSHDVYYGGDSTADAGSDDVLDLRLIGSGVTVTLNGASAGFVSGTDVGSDTLYGIEHVWGSDGNDSLTGDSNDNTLKGRDGDDTLKGGAGDNVLDGGAGSDTASYAGATGDLTVNLVSGTVTGGYGGTDTLTDIENLILGSGDDQVTDDSGDNSIQDTGGDDTYFWSGSGTDTIDEQSGNDLLSLENISAGTTITIERNADGNILLTAGNSGTLELIAGDSSVETLKMQDGTTYGLVERGNGGDGDEIVVASYTGDELYGNAGVDTMLGSAGDDTLYAGGSDNDSSDTGNDTLIGGAGNDELHGNYGNNVLRDGAGNDALLGGNGDDTYVWSGDGDDTIADVSGSDVIDLRSLDSAKTLSMGYDSRGDLVFTYDGTETLTWDNTVLNTAFGHKAPSLILMPDGSTISVSSSTDSVWFGTEDGELMLGRNTNDSVTQTIFGAEGTDTIHGSAYRDVIYAGLSVNDAGDTGDDLLFGGAGDDTLYGNAGNNTISGDAGDDQLHGGTGDDVYVYGSAPFGSDWISDTEGANVIDVQQSDATLYRMAIDGTDLILSYDSLTTNAIYIVDFTNTSTVKTYVTADGTYILRDNDTSAANDMAVIHDDQTLVWDAGDGNDMLYLNAIHSSATIYLGNGDDHLYTSPLTSLSFASLDGGSGTDILHVNLIGQDLTGVTITNMEGMVLADDVTSVQTTWDLANQLSTVTTIDTGSVVWEMTGTGTLDLSDITFDLGNSSLFSTSITDGSGSDSADTITGSSYDDTVSLWAGDDLVSGGAGDDQLRIKSNLIANQSITFDGGAGSKDEITFQDITSAVTVTYTDTATATITQNGTTGASVSVGDVEMITGSSAGDTFIGSSGSDFMDGYFGSDTLTGGGGADIFGYTSYLSLSEAKGAGTDLITDWGSDDTIALSYINNSNTVFDVWDDASTASGLHYGEGSTALSSAALNVGSGAGIYVAYDSGSGDSTVWYTDDLSSASVANSYQIAVLDNTDLSQISASNFTNENAL</sequence>
<evidence type="ECO:0000256" key="2">
    <source>
        <dbReference type="ARBA" id="ARBA00022525"/>
    </source>
</evidence>
<feature type="domain" description="FecR protein" evidence="4">
    <location>
        <begin position="146"/>
        <end position="239"/>
    </location>
</feature>
<gene>
    <name evidence="5" type="ORF">SAMN05421779_108120</name>
</gene>
<dbReference type="PROSITE" id="PS00330">
    <property type="entry name" value="HEMOLYSIN_CALCIUM"/>
    <property type="match status" value="6"/>
</dbReference>
<feature type="compositionally biased region" description="Basic and acidic residues" evidence="3">
    <location>
        <begin position="1455"/>
        <end position="1464"/>
    </location>
</feature>
<evidence type="ECO:0000313" key="6">
    <source>
        <dbReference type="Proteomes" id="UP000185678"/>
    </source>
</evidence>
<evidence type="ECO:0000256" key="3">
    <source>
        <dbReference type="SAM" id="MobiDB-lite"/>
    </source>
</evidence>
<evidence type="ECO:0000259" key="4">
    <source>
        <dbReference type="Pfam" id="PF04773"/>
    </source>
</evidence>
<reference evidence="5 6" key="1">
    <citation type="submission" date="2017-01" db="EMBL/GenBank/DDBJ databases">
        <authorList>
            <person name="Mah S.A."/>
            <person name="Swanson W.J."/>
            <person name="Moy G.W."/>
            <person name="Vacquier V.D."/>
        </authorList>
    </citation>
    <scope>NUCLEOTIDE SEQUENCE [LARGE SCALE GENOMIC DNA]</scope>
    <source>
        <strain evidence="5 6">DSM 11589</strain>
    </source>
</reference>
<keyword evidence="2" id="KW-0964">Secreted</keyword>
<dbReference type="PANTHER" id="PTHR38340:SF1">
    <property type="entry name" value="S-LAYER PROTEIN"/>
    <property type="match status" value="1"/>
</dbReference>
<dbReference type="GO" id="GO:0005509">
    <property type="term" value="F:calcium ion binding"/>
    <property type="evidence" value="ECO:0007669"/>
    <property type="project" value="InterPro"/>
</dbReference>
<dbReference type="OrthoDB" id="9773411at2"/>
<dbReference type="RefSeq" id="WP_084194967.1">
    <property type="nucleotide sequence ID" value="NZ_FTOA01000008.1"/>
</dbReference>
<feature type="compositionally biased region" description="Polar residues" evidence="3">
    <location>
        <begin position="313"/>
        <end position="325"/>
    </location>
</feature>
<keyword evidence="6" id="KW-1185">Reference proteome</keyword>
<dbReference type="EMBL" id="FTOA01000008">
    <property type="protein sequence ID" value="SIT15042.1"/>
    <property type="molecule type" value="Genomic_DNA"/>
</dbReference>
<organism evidence="5 6">
    <name type="scientific">Insolitispirillum peregrinum</name>
    <dbReference type="NCBI Taxonomy" id="80876"/>
    <lineage>
        <taxon>Bacteria</taxon>
        <taxon>Pseudomonadati</taxon>
        <taxon>Pseudomonadota</taxon>
        <taxon>Alphaproteobacteria</taxon>
        <taxon>Rhodospirillales</taxon>
        <taxon>Novispirillaceae</taxon>
        <taxon>Insolitispirillum</taxon>
    </lineage>
</organism>
<dbReference type="GO" id="GO:0005576">
    <property type="term" value="C:extracellular region"/>
    <property type="evidence" value="ECO:0007669"/>
    <property type="project" value="UniProtKB-SubCell"/>
</dbReference>
<dbReference type="InterPro" id="IPR001343">
    <property type="entry name" value="Hemolysn_Ca-bd"/>
</dbReference>
<feature type="compositionally biased region" description="Polar residues" evidence="3">
    <location>
        <begin position="1442"/>
        <end position="1454"/>
    </location>
</feature>
<name>A0A1N7PWV8_9PROT</name>
<protein>
    <submittedName>
        <fullName evidence="5">FecR family protein</fullName>
    </submittedName>
</protein>
<dbReference type="Gene3D" id="2.150.10.10">
    <property type="entry name" value="Serralysin-like metalloprotease, C-terminal"/>
    <property type="match status" value="12"/>
</dbReference>
<dbReference type="Proteomes" id="UP000185678">
    <property type="component" value="Unassembled WGS sequence"/>
</dbReference>
<comment type="subcellular location">
    <subcellularLocation>
        <location evidence="1">Secreted</location>
    </subcellularLocation>
</comment>
<dbReference type="InterPro" id="IPR050557">
    <property type="entry name" value="RTX_toxin/Mannuronan_C5-epim"/>
</dbReference>
<evidence type="ECO:0000313" key="5">
    <source>
        <dbReference type="EMBL" id="SIT15042.1"/>
    </source>
</evidence>
<feature type="compositionally biased region" description="Low complexity" evidence="3">
    <location>
        <begin position="601"/>
        <end position="613"/>
    </location>
</feature>
<dbReference type="PRINTS" id="PR00313">
    <property type="entry name" value="CABNDNGRPT"/>
</dbReference>
<feature type="region of interest" description="Disordered" evidence="3">
    <location>
        <begin position="1441"/>
        <end position="1476"/>
    </location>
</feature>
<feature type="compositionally biased region" description="Polar residues" evidence="3">
    <location>
        <begin position="348"/>
        <end position="359"/>
    </location>
</feature>
<dbReference type="InterPro" id="IPR011049">
    <property type="entry name" value="Serralysin-like_metalloprot_C"/>
</dbReference>
<feature type="region of interest" description="Disordered" evidence="3">
    <location>
        <begin position="310"/>
        <end position="359"/>
    </location>
</feature>
<feature type="region of interest" description="Disordered" evidence="3">
    <location>
        <begin position="588"/>
        <end position="616"/>
    </location>
</feature>
<dbReference type="STRING" id="80876.SAMN05421779_108120"/>
<accession>A0A1N7PWV8</accession>
<dbReference type="Pfam" id="PF00353">
    <property type="entry name" value="HemolysinCabind"/>
    <property type="match status" value="18"/>
</dbReference>
<feature type="region of interest" description="Disordered" evidence="3">
    <location>
        <begin position="1521"/>
        <end position="1540"/>
    </location>
</feature>
<feature type="compositionally biased region" description="Low complexity" evidence="3">
    <location>
        <begin position="326"/>
        <end position="347"/>
    </location>
</feature>
<dbReference type="SUPFAM" id="SSF51120">
    <property type="entry name" value="beta-Roll"/>
    <property type="match status" value="10"/>
</dbReference>
<evidence type="ECO:0000256" key="1">
    <source>
        <dbReference type="ARBA" id="ARBA00004613"/>
    </source>
</evidence>